<accession>A0A067QCT7</accession>
<dbReference type="HOGENOM" id="CLU_1294591_0_0_1"/>
<proteinExistence type="predicted"/>
<dbReference type="EMBL" id="KL197712">
    <property type="protein sequence ID" value="KDQ61327.1"/>
    <property type="molecule type" value="Genomic_DNA"/>
</dbReference>
<gene>
    <name evidence="2" type="ORF">JAAARDRAFT_190112</name>
</gene>
<dbReference type="Proteomes" id="UP000027265">
    <property type="component" value="Unassembled WGS sequence"/>
</dbReference>
<organism evidence="2 3">
    <name type="scientific">Jaapia argillacea MUCL 33604</name>
    <dbReference type="NCBI Taxonomy" id="933084"/>
    <lineage>
        <taxon>Eukaryota</taxon>
        <taxon>Fungi</taxon>
        <taxon>Dikarya</taxon>
        <taxon>Basidiomycota</taxon>
        <taxon>Agaricomycotina</taxon>
        <taxon>Agaricomycetes</taxon>
        <taxon>Agaricomycetidae</taxon>
        <taxon>Jaapiales</taxon>
        <taxon>Jaapiaceae</taxon>
        <taxon>Jaapia</taxon>
    </lineage>
</organism>
<feature type="region of interest" description="Disordered" evidence="1">
    <location>
        <begin position="1"/>
        <end position="28"/>
    </location>
</feature>
<evidence type="ECO:0000313" key="3">
    <source>
        <dbReference type="Proteomes" id="UP000027265"/>
    </source>
</evidence>
<keyword evidence="3" id="KW-1185">Reference proteome</keyword>
<dbReference type="AlphaFoldDB" id="A0A067QCT7"/>
<feature type="compositionally biased region" description="Polar residues" evidence="1">
    <location>
        <begin position="8"/>
        <end position="20"/>
    </location>
</feature>
<evidence type="ECO:0000256" key="1">
    <source>
        <dbReference type="SAM" id="MobiDB-lite"/>
    </source>
</evidence>
<protein>
    <submittedName>
        <fullName evidence="2">Uncharacterized protein</fullName>
    </submittedName>
</protein>
<sequence>MYSMRQAALSSTPSTQNPTRSTDASSSSDASIEISLEIGLAMLAHRCSPFPSRHPIIPTPLPDGFHGFLLGVVEPSANLLATCSSLFATVVPFHPLSQPSPPSSHVVLKQVSLSPAPTCWPPDYEKLPSGYQHEYPRASLCLIPIAFSRWPWLCSECQVSLSPASRRWPPEYERLSFGYHPECLPSSSQPPPPNGLGRCLSGVVEPSTDLLAT</sequence>
<reference evidence="3" key="1">
    <citation type="journal article" date="2014" name="Proc. Natl. Acad. Sci. U.S.A.">
        <title>Extensive sampling of basidiomycete genomes demonstrates inadequacy of the white-rot/brown-rot paradigm for wood decay fungi.</title>
        <authorList>
            <person name="Riley R."/>
            <person name="Salamov A.A."/>
            <person name="Brown D.W."/>
            <person name="Nagy L.G."/>
            <person name="Floudas D."/>
            <person name="Held B.W."/>
            <person name="Levasseur A."/>
            <person name="Lombard V."/>
            <person name="Morin E."/>
            <person name="Otillar R."/>
            <person name="Lindquist E.A."/>
            <person name="Sun H."/>
            <person name="LaButti K.M."/>
            <person name="Schmutz J."/>
            <person name="Jabbour D."/>
            <person name="Luo H."/>
            <person name="Baker S.E."/>
            <person name="Pisabarro A.G."/>
            <person name="Walton J.D."/>
            <person name="Blanchette R.A."/>
            <person name="Henrissat B."/>
            <person name="Martin F."/>
            <person name="Cullen D."/>
            <person name="Hibbett D.S."/>
            <person name="Grigoriev I.V."/>
        </authorList>
    </citation>
    <scope>NUCLEOTIDE SEQUENCE [LARGE SCALE GENOMIC DNA]</scope>
    <source>
        <strain evidence="3">MUCL 33604</strain>
    </source>
</reference>
<dbReference type="InParanoid" id="A0A067QCT7"/>
<name>A0A067QCT7_9AGAM</name>
<evidence type="ECO:0000313" key="2">
    <source>
        <dbReference type="EMBL" id="KDQ61327.1"/>
    </source>
</evidence>